<feature type="non-terminal residue" evidence="9">
    <location>
        <position position="1"/>
    </location>
</feature>
<dbReference type="PANTHER" id="PTHR11920:SF335">
    <property type="entry name" value="GUANYLATE CYCLASE"/>
    <property type="match status" value="1"/>
</dbReference>
<reference evidence="9 10" key="2">
    <citation type="journal article" date="2008" name="Nature">
        <title>The Phaeodactylum genome reveals the evolutionary history of diatom genomes.</title>
        <authorList>
            <person name="Bowler C."/>
            <person name="Allen A.E."/>
            <person name="Badger J.H."/>
            <person name="Grimwood J."/>
            <person name="Jabbari K."/>
            <person name="Kuo A."/>
            <person name="Maheswari U."/>
            <person name="Martens C."/>
            <person name="Maumus F."/>
            <person name="Otillar R.P."/>
            <person name="Rayko E."/>
            <person name="Salamov A."/>
            <person name="Vandepoele K."/>
            <person name="Beszteri B."/>
            <person name="Gruber A."/>
            <person name="Heijde M."/>
            <person name="Katinka M."/>
            <person name="Mock T."/>
            <person name="Valentin K."/>
            <person name="Verret F."/>
            <person name="Berges J.A."/>
            <person name="Brownlee C."/>
            <person name="Cadoret J.P."/>
            <person name="Chiovitti A."/>
            <person name="Choi C.J."/>
            <person name="Coesel S."/>
            <person name="De Martino A."/>
            <person name="Detter J.C."/>
            <person name="Durkin C."/>
            <person name="Falciatore A."/>
            <person name="Fournet J."/>
            <person name="Haruta M."/>
            <person name="Huysman M.J."/>
            <person name="Jenkins B.D."/>
            <person name="Jiroutova K."/>
            <person name="Jorgensen R.E."/>
            <person name="Joubert Y."/>
            <person name="Kaplan A."/>
            <person name="Kroger N."/>
            <person name="Kroth P.G."/>
            <person name="La Roche J."/>
            <person name="Lindquist E."/>
            <person name="Lommer M."/>
            <person name="Martin-Jezequel V."/>
            <person name="Lopez P.J."/>
            <person name="Lucas S."/>
            <person name="Mangogna M."/>
            <person name="McGinnis K."/>
            <person name="Medlin L.K."/>
            <person name="Montsant A."/>
            <person name="Oudot-Le Secq M.P."/>
            <person name="Napoli C."/>
            <person name="Obornik M."/>
            <person name="Parker M.S."/>
            <person name="Petit J.L."/>
            <person name="Porcel B.M."/>
            <person name="Poulsen N."/>
            <person name="Robison M."/>
            <person name="Rychlewski L."/>
            <person name="Rynearson T.A."/>
            <person name="Schmutz J."/>
            <person name="Shapiro H."/>
            <person name="Siaut M."/>
            <person name="Stanley M."/>
            <person name="Sussman M.R."/>
            <person name="Taylor A.R."/>
            <person name="Vardi A."/>
            <person name="von Dassow P."/>
            <person name="Vyverman W."/>
            <person name="Willis A."/>
            <person name="Wyrwicz L.S."/>
            <person name="Rokhsar D.S."/>
            <person name="Weissenbach J."/>
            <person name="Armbrust E.V."/>
            <person name="Green B.R."/>
            <person name="Van de Peer Y."/>
            <person name="Grigoriev I.V."/>
        </authorList>
    </citation>
    <scope>NUCLEOTIDE SEQUENCE [LARGE SCALE GENOMIC DNA]</scope>
    <source>
        <strain evidence="9 10">CCMP1335</strain>
    </source>
</reference>
<dbReference type="GO" id="GO:0000166">
    <property type="term" value="F:nucleotide binding"/>
    <property type="evidence" value="ECO:0007669"/>
    <property type="project" value="UniProtKB-KW"/>
</dbReference>
<dbReference type="InterPro" id="IPR050401">
    <property type="entry name" value="Cyclic_nucleotide_synthase"/>
</dbReference>
<keyword evidence="3" id="KW-0547">Nucleotide-binding</keyword>
<dbReference type="SUPFAM" id="SSF55073">
    <property type="entry name" value="Nucleotide cyclase"/>
    <property type="match status" value="1"/>
</dbReference>
<evidence type="ECO:0000256" key="2">
    <source>
        <dbReference type="ARBA" id="ARBA00022692"/>
    </source>
</evidence>
<name>B8BX25_THAPS</name>
<dbReference type="SMART" id="SM00044">
    <property type="entry name" value="CYCc"/>
    <property type="match status" value="1"/>
</dbReference>
<comment type="similarity">
    <text evidence="7">Belongs to the adenylyl cyclase class-4/guanylyl cyclase family.</text>
</comment>
<dbReference type="AlphaFoldDB" id="B8BX25"/>
<dbReference type="PROSITE" id="PS00452">
    <property type="entry name" value="GUANYLATE_CYCLASE_1"/>
    <property type="match status" value="1"/>
</dbReference>
<dbReference type="eggNOG" id="KOG1023">
    <property type="taxonomic scope" value="Eukaryota"/>
</dbReference>
<dbReference type="PaxDb" id="35128-Thaps261678"/>
<keyword evidence="4" id="KW-1133">Transmembrane helix</keyword>
<gene>
    <name evidence="9" type="ORF">THAPSDRAFT_261678</name>
</gene>
<dbReference type="EC" id="4.6.1.2" evidence="9"/>
<sequence>KKEHEKILGKLLPPRVIKKLRKGQTVVERYKMVTIFFSDIVGYTKMSSEMTPAEVMKMLNDLYVKFDELAEKHKVFKVETIGDAYIAIGGAPKTCPGPETAERVALFALAVIEMVKNFRTDAGEQVFIRAGLATGPCVAGVVGTSLPKYTIFGDTVNYAARMEQTSKKMRLQVSPSTQRMLLDAPNFVFDCEERYDDQGEMGIELKGKGRQFTYWVNSAQQLVRDPNAKLQVDKEEEYKEMTNGYFDKEVGGEEAV</sequence>
<accession>B8BX25</accession>
<dbReference type="GO" id="GO:0035556">
    <property type="term" value="P:intracellular signal transduction"/>
    <property type="evidence" value="ECO:0007669"/>
    <property type="project" value="InterPro"/>
</dbReference>
<evidence type="ECO:0000313" key="9">
    <source>
        <dbReference type="EMBL" id="EED93634.1"/>
    </source>
</evidence>
<dbReference type="RefSeq" id="XP_002288198.1">
    <property type="nucleotide sequence ID" value="XM_002288162.1"/>
</dbReference>
<proteinExistence type="inferred from homology"/>
<evidence type="ECO:0000259" key="8">
    <source>
        <dbReference type="PROSITE" id="PS50125"/>
    </source>
</evidence>
<feature type="domain" description="Guanylate cyclase" evidence="8">
    <location>
        <begin position="34"/>
        <end position="163"/>
    </location>
</feature>
<dbReference type="GO" id="GO:0016020">
    <property type="term" value="C:membrane"/>
    <property type="evidence" value="ECO:0007669"/>
    <property type="project" value="UniProtKB-SubCell"/>
</dbReference>
<dbReference type="KEGG" id="tps:THAPSDRAFT_261678"/>
<dbReference type="CDD" id="cd07302">
    <property type="entry name" value="CHD"/>
    <property type="match status" value="1"/>
</dbReference>
<evidence type="ECO:0000256" key="1">
    <source>
        <dbReference type="ARBA" id="ARBA00004370"/>
    </source>
</evidence>
<organism evidence="9 10">
    <name type="scientific">Thalassiosira pseudonana</name>
    <name type="common">Marine diatom</name>
    <name type="synonym">Cyclotella nana</name>
    <dbReference type="NCBI Taxonomy" id="35128"/>
    <lineage>
        <taxon>Eukaryota</taxon>
        <taxon>Sar</taxon>
        <taxon>Stramenopiles</taxon>
        <taxon>Ochrophyta</taxon>
        <taxon>Bacillariophyta</taxon>
        <taxon>Coscinodiscophyceae</taxon>
        <taxon>Thalassiosirophycidae</taxon>
        <taxon>Thalassiosirales</taxon>
        <taxon>Thalassiosiraceae</taxon>
        <taxon>Thalassiosira</taxon>
    </lineage>
</organism>
<dbReference type="InParanoid" id="B8BX25"/>
<comment type="subcellular location">
    <subcellularLocation>
        <location evidence="1">Membrane</location>
    </subcellularLocation>
</comment>
<evidence type="ECO:0000256" key="5">
    <source>
        <dbReference type="ARBA" id="ARBA00023136"/>
    </source>
</evidence>
<evidence type="ECO:0000313" key="10">
    <source>
        <dbReference type="Proteomes" id="UP000001449"/>
    </source>
</evidence>
<keyword evidence="10" id="KW-1185">Reference proteome</keyword>
<evidence type="ECO:0000256" key="4">
    <source>
        <dbReference type="ARBA" id="ARBA00022989"/>
    </source>
</evidence>
<keyword evidence="2" id="KW-0812">Transmembrane</keyword>
<feature type="non-terminal residue" evidence="9">
    <location>
        <position position="256"/>
    </location>
</feature>
<dbReference type="STRING" id="35128.B8BX25"/>
<dbReference type="PANTHER" id="PTHR11920">
    <property type="entry name" value="GUANYLYL CYCLASE"/>
    <property type="match status" value="1"/>
</dbReference>
<dbReference type="GeneID" id="7444009"/>
<dbReference type="FunFam" id="3.30.70.1230:FF:000059">
    <property type="entry name" value="Guanylate cyclase"/>
    <property type="match status" value="1"/>
</dbReference>
<dbReference type="GO" id="GO:0004383">
    <property type="term" value="F:guanylate cyclase activity"/>
    <property type="evidence" value="ECO:0007669"/>
    <property type="project" value="UniProtKB-EC"/>
</dbReference>
<reference evidence="9 10" key="1">
    <citation type="journal article" date="2004" name="Science">
        <title>The genome of the diatom Thalassiosira pseudonana: ecology, evolution, and metabolism.</title>
        <authorList>
            <person name="Armbrust E.V."/>
            <person name="Berges J.A."/>
            <person name="Bowler C."/>
            <person name="Green B.R."/>
            <person name="Martinez D."/>
            <person name="Putnam N.H."/>
            <person name="Zhou S."/>
            <person name="Allen A.E."/>
            <person name="Apt K.E."/>
            <person name="Bechner M."/>
            <person name="Brzezinski M.A."/>
            <person name="Chaal B.K."/>
            <person name="Chiovitti A."/>
            <person name="Davis A.K."/>
            <person name="Demarest M.S."/>
            <person name="Detter J.C."/>
            <person name="Glavina T."/>
            <person name="Goodstein D."/>
            <person name="Hadi M.Z."/>
            <person name="Hellsten U."/>
            <person name="Hildebrand M."/>
            <person name="Jenkins B.D."/>
            <person name="Jurka J."/>
            <person name="Kapitonov V.V."/>
            <person name="Kroger N."/>
            <person name="Lau W.W."/>
            <person name="Lane T.W."/>
            <person name="Larimer F.W."/>
            <person name="Lippmeier J.C."/>
            <person name="Lucas S."/>
            <person name="Medina M."/>
            <person name="Montsant A."/>
            <person name="Obornik M."/>
            <person name="Parker M.S."/>
            <person name="Palenik B."/>
            <person name="Pazour G.J."/>
            <person name="Richardson P.M."/>
            <person name="Rynearson T.A."/>
            <person name="Saito M.A."/>
            <person name="Schwartz D.C."/>
            <person name="Thamatrakoln K."/>
            <person name="Valentin K."/>
            <person name="Vardi A."/>
            <person name="Wilkerson F.P."/>
            <person name="Rokhsar D.S."/>
        </authorList>
    </citation>
    <scope>NUCLEOTIDE SEQUENCE [LARGE SCALE GENOMIC DNA]</scope>
    <source>
        <strain evidence="9 10">CCMP1335</strain>
    </source>
</reference>
<evidence type="ECO:0000256" key="6">
    <source>
        <dbReference type="ARBA" id="ARBA00023239"/>
    </source>
</evidence>
<dbReference type="HOGENOM" id="CLU_001072_6_1_1"/>
<dbReference type="Gene3D" id="3.30.70.1230">
    <property type="entry name" value="Nucleotide cyclase"/>
    <property type="match status" value="1"/>
</dbReference>
<dbReference type="EMBL" id="CM000640">
    <property type="protein sequence ID" value="EED93634.1"/>
    <property type="molecule type" value="Genomic_DNA"/>
</dbReference>
<protein>
    <submittedName>
        <fullName evidence="9">Guanlylate cyclase</fullName>
        <ecNumber evidence="9">4.6.1.2</ecNumber>
    </submittedName>
</protein>
<dbReference type="InterPro" id="IPR001054">
    <property type="entry name" value="A/G_cyclase"/>
</dbReference>
<dbReference type="InterPro" id="IPR018297">
    <property type="entry name" value="A/G_cyclase_CS"/>
</dbReference>
<keyword evidence="5" id="KW-0472">Membrane</keyword>
<dbReference type="Proteomes" id="UP000001449">
    <property type="component" value="Chromosome 3"/>
</dbReference>
<dbReference type="Pfam" id="PF00211">
    <property type="entry name" value="Guanylate_cyc"/>
    <property type="match status" value="1"/>
</dbReference>
<evidence type="ECO:0000256" key="7">
    <source>
        <dbReference type="RuleBase" id="RU000405"/>
    </source>
</evidence>
<dbReference type="PROSITE" id="PS50125">
    <property type="entry name" value="GUANYLATE_CYCLASE_2"/>
    <property type="match status" value="1"/>
</dbReference>
<evidence type="ECO:0000256" key="3">
    <source>
        <dbReference type="ARBA" id="ARBA00022741"/>
    </source>
</evidence>
<dbReference type="InterPro" id="IPR029787">
    <property type="entry name" value="Nucleotide_cyclase"/>
</dbReference>
<keyword evidence="6 7" id="KW-0456">Lyase</keyword>